<sequence>MRLALRRPGIRGMAVASLSLLEVAVFAKGLEASGCALLSSRLTSIPEIRTLLSLRWITT</sequence>
<organism evidence="1 2">
    <name type="scientific">Mycobacterium terramassiliense</name>
    <dbReference type="NCBI Taxonomy" id="1841859"/>
    <lineage>
        <taxon>Bacteria</taxon>
        <taxon>Bacillati</taxon>
        <taxon>Actinomycetota</taxon>
        <taxon>Actinomycetes</taxon>
        <taxon>Mycobacteriales</taxon>
        <taxon>Mycobacteriaceae</taxon>
        <taxon>Mycobacterium</taxon>
    </lineage>
</organism>
<dbReference type="Proteomes" id="UP000241595">
    <property type="component" value="Unassembled WGS sequence"/>
</dbReference>
<dbReference type="AlphaFoldDB" id="A0A2U3NFR1"/>
<gene>
    <name evidence="1" type="ORF">MTAB308_3852</name>
</gene>
<protein>
    <submittedName>
        <fullName evidence="1">Mycobacterium terramassiliense ORFan</fullName>
    </submittedName>
</protein>
<keyword evidence="2" id="KW-1185">Reference proteome</keyword>
<name>A0A2U3NFR1_9MYCO</name>
<dbReference type="EMBL" id="FTRV01000015">
    <property type="protein sequence ID" value="SPM30349.1"/>
    <property type="molecule type" value="Genomic_DNA"/>
</dbReference>
<reference evidence="1 2" key="1">
    <citation type="submission" date="2017-01" db="EMBL/GenBank/DDBJ databases">
        <authorList>
            <consortium name="Urmite Genomes"/>
        </authorList>
    </citation>
    <scope>NUCLEOTIDE SEQUENCE [LARGE SCALE GENOMIC DNA]</scope>
    <source>
        <strain evidence="1 2">AB308</strain>
    </source>
</reference>
<dbReference type="STRING" id="1841859.GCA_900157385_03853"/>
<proteinExistence type="predicted"/>
<accession>A0A2U3NFR1</accession>
<evidence type="ECO:0000313" key="2">
    <source>
        <dbReference type="Proteomes" id="UP000241595"/>
    </source>
</evidence>
<evidence type="ECO:0000313" key="1">
    <source>
        <dbReference type="EMBL" id="SPM30349.1"/>
    </source>
</evidence>